<dbReference type="GeneTree" id="ENSGT00620000087993"/>
<dbReference type="GeneID" id="100494040"/>
<dbReference type="OrthoDB" id="5972981at2759"/>
<feature type="coiled-coil region" evidence="1">
    <location>
        <begin position="429"/>
        <end position="553"/>
    </location>
</feature>
<dbReference type="RefSeq" id="XP_031758822.1">
    <property type="nucleotide sequence ID" value="XM_031902962.1"/>
</dbReference>
<feature type="region of interest" description="Disordered" evidence="2">
    <location>
        <begin position="162"/>
        <end position="182"/>
    </location>
</feature>
<feature type="compositionally biased region" description="Polar residues" evidence="2">
    <location>
        <begin position="38"/>
        <end position="69"/>
    </location>
</feature>
<dbReference type="GO" id="GO:0005813">
    <property type="term" value="C:centrosome"/>
    <property type="evidence" value="ECO:0000318"/>
    <property type="project" value="GO_Central"/>
</dbReference>
<feature type="region of interest" description="Disordered" evidence="2">
    <location>
        <begin position="94"/>
        <end position="113"/>
    </location>
</feature>
<accession>A0A6I8RF53</accession>
<evidence type="ECO:0000313" key="5">
    <source>
        <dbReference type="Proteomes" id="UP000008143"/>
    </source>
</evidence>
<keyword evidence="5" id="KW-1185">Reference proteome</keyword>
<protein>
    <submittedName>
        <fullName evidence="4">Centrosomal protein 85kDa-like</fullName>
    </submittedName>
    <submittedName>
        <fullName evidence="6">Centrosomal protein of 85 kDa-like isoform X1</fullName>
    </submittedName>
</protein>
<reference evidence="4" key="1">
    <citation type="journal article" date="2010" name="Science">
        <title>The genome of the Western clawed frog Xenopus tropicalis.</title>
        <authorList>
            <person name="Hellsten U."/>
            <person name="Harland R.M."/>
            <person name="Gilchrist M.J."/>
            <person name="Hendrix D."/>
            <person name="Jurka J."/>
            <person name="Kapitonov V."/>
            <person name="Ovcharenko I."/>
            <person name="Putnam N.H."/>
            <person name="Shu S."/>
            <person name="Taher L."/>
            <person name="Blitz I.L."/>
            <person name="Blumberg B."/>
            <person name="Dichmann D.S."/>
            <person name="Dubchak I."/>
            <person name="Amaya E."/>
            <person name="Detter J.C."/>
            <person name="Fletcher R."/>
            <person name="Gerhard D.S."/>
            <person name="Goodstein D."/>
            <person name="Graves T."/>
            <person name="Grigoriev I.V."/>
            <person name="Grimwood J."/>
            <person name="Kawashima T."/>
            <person name="Lindquist E."/>
            <person name="Lucas S.M."/>
            <person name="Mead P.E."/>
            <person name="Mitros T."/>
            <person name="Ogino H."/>
            <person name="Ohta Y."/>
            <person name="Poliakov A.V."/>
            <person name="Pollet N."/>
            <person name="Robert J."/>
            <person name="Salamov A."/>
            <person name="Sater A.K."/>
            <person name="Schmutz J."/>
            <person name="Terry A."/>
            <person name="Vize P.D."/>
            <person name="Warren W.C."/>
            <person name="Wells D."/>
            <person name="Wills A."/>
            <person name="Wilson R.K."/>
            <person name="Zimmerman L.B."/>
            <person name="Zorn A.M."/>
            <person name="Grainger R."/>
            <person name="Grammer T."/>
            <person name="Khokha M.K."/>
            <person name="Richardson P.M."/>
            <person name="Rokhsar D.S."/>
        </authorList>
    </citation>
    <scope>NUCLEOTIDE SEQUENCE [LARGE SCALE GENOMIC DNA]</scope>
    <source>
        <strain evidence="4">Nigerian</strain>
    </source>
</reference>
<dbReference type="Xenbase" id="XB-GENE-6035286">
    <property type="gene designation" value="cep85l"/>
</dbReference>
<dbReference type="Proteomes" id="UP000008143">
    <property type="component" value="Chromosome 5"/>
</dbReference>
<dbReference type="AGR" id="Xenbase:XB-GENE-6035286"/>
<evidence type="ECO:0000259" key="3">
    <source>
        <dbReference type="Pfam" id="PF24555"/>
    </source>
</evidence>
<proteinExistence type="predicted"/>
<dbReference type="PANTHER" id="PTHR31075:SF2">
    <property type="entry name" value="CENTROSOMAL PROTEIN OF 85 KDA-LIKE"/>
    <property type="match status" value="1"/>
</dbReference>
<dbReference type="PANTHER" id="PTHR31075">
    <property type="entry name" value="CENTROSOMAL PROTEIN OF 85 KDA"/>
    <property type="match status" value="1"/>
</dbReference>
<gene>
    <name evidence="4 6 7" type="primary">cep85l</name>
</gene>
<feature type="compositionally biased region" description="Basic and acidic residues" evidence="2">
    <location>
        <begin position="167"/>
        <end position="182"/>
    </location>
</feature>
<evidence type="ECO:0000256" key="2">
    <source>
        <dbReference type="SAM" id="MobiDB-lite"/>
    </source>
</evidence>
<dbReference type="KEGG" id="xtr:100494040"/>
<name>A0A6I8RF53_XENTR</name>
<dbReference type="InterPro" id="IPR040210">
    <property type="entry name" value="Cep85/Cep85L"/>
</dbReference>
<feature type="region of interest" description="Disordered" evidence="2">
    <location>
        <begin position="37"/>
        <end position="74"/>
    </location>
</feature>
<dbReference type="OMA" id="GMILEIQ"/>
<keyword evidence="1" id="KW-0175">Coiled coil</keyword>
<dbReference type="Pfam" id="PF24555">
    <property type="entry name" value="CC4_CEP85"/>
    <property type="match status" value="1"/>
</dbReference>
<evidence type="ECO:0000313" key="7">
    <source>
        <dbReference type="Xenbase" id="XB-GENE-6035286"/>
    </source>
</evidence>
<dbReference type="Bgee" id="ENSXETG00000012874">
    <property type="expression patterns" value="Expressed in testis and 12 other cell types or tissues"/>
</dbReference>
<evidence type="ECO:0000256" key="1">
    <source>
        <dbReference type="SAM" id="Coils"/>
    </source>
</evidence>
<reference evidence="6" key="3">
    <citation type="submission" date="2025-04" db="UniProtKB">
        <authorList>
            <consortium name="RefSeq"/>
        </authorList>
    </citation>
    <scope>IDENTIFICATION</scope>
    <source>
        <strain evidence="6">Nigerian</strain>
        <tissue evidence="6">Liver and blood</tissue>
    </source>
</reference>
<evidence type="ECO:0000313" key="4">
    <source>
        <dbReference type="Ensembl" id="ENSXETP00000083573"/>
    </source>
</evidence>
<feature type="coiled-coil region" evidence="1">
    <location>
        <begin position="590"/>
        <end position="683"/>
    </location>
</feature>
<feature type="domain" description="Centrosomal protein of 85 kDa-like CC4 coiled-coil" evidence="3">
    <location>
        <begin position="594"/>
        <end position="670"/>
    </location>
</feature>
<dbReference type="AlphaFoldDB" id="A0A6I8RF53"/>
<dbReference type="CTD" id="387119"/>
<organism evidence="4">
    <name type="scientific">Xenopus tropicalis</name>
    <name type="common">Western clawed frog</name>
    <name type="synonym">Silurana tropicalis</name>
    <dbReference type="NCBI Taxonomy" id="8364"/>
    <lineage>
        <taxon>Eukaryota</taxon>
        <taxon>Metazoa</taxon>
        <taxon>Chordata</taxon>
        <taxon>Craniata</taxon>
        <taxon>Vertebrata</taxon>
        <taxon>Euteleostomi</taxon>
        <taxon>Amphibia</taxon>
        <taxon>Batrachia</taxon>
        <taxon>Anura</taxon>
        <taxon>Pipoidea</taxon>
        <taxon>Pipidae</taxon>
        <taxon>Xenopodinae</taxon>
        <taxon>Xenopus</taxon>
        <taxon>Silurana</taxon>
    </lineage>
</organism>
<sequence>MWGKMITDYGSGFNSYPAGSDLSSSVWLSGSDALWHSSAASPSGRISHTRRLSITSDSGDTGIGTSCSDSLEDHPTSSSSLTFKSAYPLGSLSAAHGMPSTPRSSLSRTREDRLDSSRWNSNYFLSGGSRHYGLSTDSSLDMKDTRPMKKWSSLSKLSVPDGLTADSRAEKTGSRHSLEHVGRESAISQYSCRHRTTCLHHSMEQLKLDDKDSDKRQYMGIDCKYKYDACNSKTLSTSAVSSRRHTLDMTYSALPESKPSTLSEPYGQKNSHYVYQGGVPIQPSVRTQMWLTDQLHANFQDRRLTDETCVTSSWQPLEHLRQETAQPQVGSCSSRTECATTPLSQDVSKWESLMKIKEGLLRQKEIVIDRQKQQICHLQQALRANDLQANQAVMGHAVNGEDFAMHHLKQNGKSEQHIQERTKPHFKDQEDIERKLACAETEIVQLHEVLNQSTSKTSEEIKKLEEKIKTRDKYINSLRKKCQKENELNREKQRRIETLEKYLADLPSLDDVQKQSQRLQVVEEENKQLKEAMQNLEKLLNESRTQCQEKEAQTECQKQREKDLVMTVQSLQQKVQKCLEDGVRLPILDNAQIQSENDRLREQNERANKVIDNQQSQIENMTAEIQALREKLYQERLAAQELKEKLEENTHCTQQLEELSFEREKLKEDNEHMRGQIEKMQISRQPLSDKLPVAEQLFKEMSHCMFDLKALCSILNQRVHGKEPNLSLLLGIGSLNSSFEENEACHSTESLTKKLSEAHQLRKDIDDLRTMLSDCYAQDMGDNCITQ</sequence>
<dbReference type="InterPro" id="IPR058190">
    <property type="entry name" value="CC4_CEP85"/>
</dbReference>
<evidence type="ECO:0000313" key="6">
    <source>
        <dbReference type="RefSeq" id="XP_031758822.1"/>
    </source>
</evidence>
<dbReference type="Ensembl" id="ENSXETT00000087922">
    <property type="protein sequence ID" value="ENSXETP00000083573"/>
    <property type="gene ID" value="ENSXETG00000012874"/>
</dbReference>
<reference evidence="4" key="2">
    <citation type="submission" date="2020-05" db="UniProtKB">
        <authorList>
            <consortium name="Ensembl"/>
        </authorList>
    </citation>
    <scope>IDENTIFICATION</scope>
</reference>